<dbReference type="InterPro" id="IPR051678">
    <property type="entry name" value="AGP_Transferase"/>
</dbReference>
<dbReference type="EMBL" id="CAJPDR010000047">
    <property type="protein sequence ID" value="CAF9911244.1"/>
    <property type="molecule type" value="Genomic_DNA"/>
</dbReference>
<proteinExistence type="predicted"/>
<dbReference type="PANTHER" id="PTHR21310">
    <property type="entry name" value="AMINOGLYCOSIDE PHOSPHOTRANSFERASE-RELATED-RELATED"/>
    <property type="match status" value="1"/>
</dbReference>
<evidence type="ECO:0000313" key="3">
    <source>
        <dbReference type="Proteomes" id="UP000664203"/>
    </source>
</evidence>
<organism evidence="2 3">
    <name type="scientific">Alectoria fallacina</name>
    <dbReference type="NCBI Taxonomy" id="1903189"/>
    <lineage>
        <taxon>Eukaryota</taxon>
        <taxon>Fungi</taxon>
        <taxon>Dikarya</taxon>
        <taxon>Ascomycota</taxon>
        <taxon>Pezizomycotina</taxon>
        <taxon>Lecanoromycetes</taxon>
        <taxon>OSLEUM clade</taxon>
        <taxon>Lecanoromycetidae</taxon>
        <taxon>Lecanorales</taxon>
        <taxon>Lecanorineae</taxon>
        <taxon>Parmeliaceae</taxon>
        <taxon>Alectoria</taxon>
    </lineage>
</organism>
<gene>
    <name evidence="2" type="ORF">ALECFALPRED_007211</name>
</gene>
<feature type="domain" description="Aminoglycoside phosphotransferase" evidence="1">
    <location>
        <begin position="73"/>
        <end position="307"/>
    </location>
</feature>
<dbReference type="InterPro" id="IPR011009">
    <property type="entry name" value="Kinase-like_dom_sf"/>
</dbReference>
<evidence type="ECO:0000259" key="1">
    <source>
        <dbReference type="Pfam" id="PF01636"/>
    </source>
</evidence>
<dbReference type="PANTHER" id="PTHR21310:SF37">
    <property type="entry name" value="AMINOGLYCOSIDE PHOSPHOTRANSFERASE DOMAIN-CONTAINING PROTEIN"/>
    <property type="match status" value="1"/>
</dbReference>
<dbReference type="Pfam" id="PF01636">
    <property type="entry name" value="APH"/>
    <property type="match status" value="1"/>
</dbReference>
<dbReference type="Gene3D" id="3.90.1200.10">
    <property type="match status" value="1"/>
</dbReference>
<dbReference type="AlphaFoldDB" id="A0A8H3IEZ4"/>
<keyword evidence="3" id="KW-1185">Reference proteome</keyword>
<evidence type="ECO:0000313" key="2">
    <source>
        <dbReference type="EMBL" id="CAF9911244.1"/>
    </source>
</evidence>
<accession>A0A8H3IEZ4</accession>
<sequence length="422" mass="47218">MTDKANFRAYKWEGILTFYRSEETHAFHDSINWDALCQYASKLNNDEPCTMDPQTTMGGRNLIRIVNFENGTRWIARFRIASSDARANEGFARVLQEEVDYMQLVKERTSIPVPTVFGYIADPQNNIGASFMLIECFLGNTAASLDHEAPMSSQQRKAFYADIASIQTEMSSLTFPKIGTLIRLQDGSYDIGPLPGLGGPFDTATEYLEAWAEAAQFPNLESVRESCVGAAGGKAVDDKDTEERISRLEASILAFPSRLKKLAVNVPLRNNGPFPLIHSDFAPWNILVDDDYKVLGVIDWEFSHTGPWEMVHFFMGFMPTPAPMAPPEWYDDAGMPLRDNLKETFREMKEYVDVVRQVERAKGLSPTLSAVLSDRAGQDLAFAMRLYAVNGKHGYYSRILDVHHERWGGGNKGLGGSIALSE</sequence>
<name>A0A8H3IEZ4_9LECA</name>
<comment type="caution">
    <text evidence="2">The sequence shown here is derived from an EMBL/GenBank/DDBJ whole genome shotgun (WGS) entry which is preliminary data.</text>
</comment>
<protein>
    <recommendedName>
        <fullName evidence="1">Aminoglycoside phosphotransferase domain-containing protein</fullName>
    </recommendedName>
</protein>
<reference evidence="2" key="1">
    <citation type="submission" date="2021-03" db="EMBL/GenBank/DDBJ databases">
        <authorList>
            <person name="Tagirdzhanova G."/>
        </authorList>
    </citation>
    <scope>NUCLEOTIDE SEQUENCE</scope>
</reference>
<dbReference type="SUPFAM" id="SSF56112">
    <property type="entry name" value="Protein kinase-like (PK-like)"/>
    <property type="match status" value="1"/>
</dbReference>
<dbReference type="Proteomes" id="UP000664203">
    <property type="component" value="Unassembled WGS sequence"/>
</dbReference>
<dbReference type="OrthoDB" id="10003767at2759"/>
<dbReference type="InterPro" id="IPR002575">
    <property type="entry name" value="Aminoglycoside_PTrfase"/>
</dbReference>